<dbReference type="SMART" id="SM00267">
    <property type="entry name" value="GGDEF"/>
    <property type="match status" value="1"/>
</dbReference>
<proteinExistence type="predicted"/>
<dbReference type="NCBIfam" id="TIGR00254">
    <property type="entry name" value="GGDEF"/>
    <property type="match status" value="1"/>
</dbReference>
<evidence type="ECO:0000259" key="2">
    <source>
        <dbReference type="PROSITE" id="PS50887"/>
    </source>
</evidence>
<dbReference type="InterPro" id="IPR043128">
    <property type="entry name" value="Rev_trsase/Diguanyl_cyclase"/>
</dbReference>
<evidence type="ECO:0000313" key="4">
    <source>
        <dbReference type="Proteomes" id="UP001164965"/>
    </source>
</evidence>
<organism evidence="3 4">
    <name type="scientific">Rhodococcus antarcticus</name>
    <dbReference type="NCBI Taxonomy" id="2987751"/>
    <lineage>
        <taxon>Bacteria</taxon>
        <taxon>Bacillati</taxon>
        <taxon>Actinomycetota</taxon>
        <taxon>Actinomycetes</taxon>
        <taxon>Mycobacteriales</taxon>
        <taxon>Nocardiaceae</taxon>
        <taxon>Rhodococcus</taxon>
    </lineage>
</organism>
<dbReference type="SUPFAM" id="SSF55781">
    <property type="entry name" value="GAF domain-like"/>
    <property type="match status" value="1"/>
</dbReference>
<dbReference type="SUPFAM" id="SSF50346">
    <property type="entry name" value="PRC-barrel domain"/>
    <property type="match status" value="1"/>
</dbReference>
<gene>
    <name evidence="3" type="ORF">RHODO2019_08415</name>
</gene>
<dbReference type="RefSeq" id="WP_265384509.1">
    <property type="nucleotide sequence ID" value="NZ_CP110615.1"/>
</dbReference>
<dbReference type="InterPro" id="IPR000160">
    <property type="entry name" value="GGDEF_dom"/>
</dbReference>
<dbReference type="InterPro" id="IPR011033">
    <property type="entry name" value="PRC_barrel-like_sf"/>
</dbReference>
<feature type="domain" description="GGDEF" evidence="2">
    <location>
        <begin position="207"/>
        <end position="326"/>
    </location>
</feature>
<dbReference type="SUPFAM" id="SSF55073">
    <property type="entry name" value="Nucleotide cyclase"/>
    <property type="match status" value="1"/>
</dbReference>
<dbReference type="EMBL" id="CP110615">
    <property type="protein sequence ID" value="UZJ26405.1"/>
    <property type="molecule type" value="Genomic_DNA"/>
</dbReference>
<dbReference type="Pfam" id="PF05239">
    <property type="entry name" value="PRC"/>
    <property type="match status" value="1"/>
</dbReference>
<dbReference type="Pfam" id="PF00990">
    <property type="entry name" value="GGDEF"/>
    <property type="match status" value="1"/>
</dbReference>
<dbReference type="GO" id="GO:0052621">
    <property type="term" value="F:diguanylate cyclase activity"/>
    <property type="evidence" value="ECO:0007669"/>
    <property type="project" value="UniProtKB-EC"/>
</dbReference>
<evidence type="ECO:0000313" key="3">
    <source>
        <dbReference type="EMBL" id="UZJ26405.1"/>
    </source>
</evidence>
<dbReference type="EC" id="2.7.7.65" evidence="3"/>
<dbReference type="CDD" id="cd01949">
    <property type="entry name" value="GGDEF"/>
    <property type="match status" value="1"/>
</dbReference>
<dbReference type="InterPro" id="IPR027275">
    <property type="entry name" value="PRC-brl_dom"/>
</dbReference>
<dbReference type="InterPro" id="IPR050469">
    <property type="entry name" value="Diguanylate_Cyclase"/>
</dbReference>
<dbReference type="PANTHER" id="PTHR45138">
    <property type="entry name" value="REGULATORY COMPONENTS OF SENSORY TRANSDUCTION SYSTEM"/>
    <property type="match status" value="1"/>
</dbReference>
<dbReference type="PANTHER" id="PTHR45138:SF9">
    <property type="entry name" value="DIGUANYLATE CYCLASE DGCM-RELATED"/>
    <property type="match status" value="1"/>
</dbReference>
<reference evidence="3" key="1">
    <citation type="submission" date="2022-10" db="EMBL/GenBank/DDBJ databases">
        <title>Rhodococcus sp.75.</title>
        <authorList>
            <person name="Sun M."/>
        </authorList>
    </citation>
    <scope>NUCLEOTIDE SEQUENCE</scope>
    <source>
        <strain evidence="3">75</strain>
    </source>
</reference>
<sequence>MGGVRPSAVGWPGAPAESDSARVLQLLWTISGLELLMVTRAEPSRDLQHVHAALLEGRLTALRTRSWSGSLCVHLAAGTGPAVAPDLASVPVYADAPNIADAGLASYVGALVLRADGSLFGTVCGFGRTPRGEQMHDLLPSFRTAAALLGSTIAAAHLAQERLTDARHEHDQVLRDALTDPVTGLLNRTGLEQASATEDARHRRDGHVVTVVVCDVDGLKRVNDTSGHHAGDALLHAVAQRLRETVRARDVLGRSGGDEFVVLLPEVSTDGVEVARVREALVDLPVSVGVADTSDGRTLAHARAQADATMYRAKAERRPPLVRWGPRRPGALVPGLPVLDADGSPLGTVHHVFRELASGTPSWAALRTGTDSRLVAVPLDGSAVVDSRLVVPHPREQVLGSPPLRAARVMTETERLVLAAWYSAPSSEHPARPGVTTWAAGLSPGRGSG</sequence>
<keyword evidence="3" id="KW-0548">Nucleotidyltransferase</keyword>
<keyword evidence="4" id="KW-1185">Reference proteome</keyword>
<name>A0ABY6P413_9NOCA</name>
<dbReference type="InterPro" id="IPR029787">
    <property type="entry name" value="Nucleotide_cyclase"/>
</dbReference>
<protein>
    <submittedName>
        <fullName evidence="3">Diguanylate cyclase</fullName>
        <ecNumber evidence="3">2.7.7.65</ecNumber>
    </submittedName>
</protein>
<dbReference type="Gene3D" id="3.30.70.270">
    <property type="match status" value="1"/>
</dbReference>
<evidence type="ECO:0000256" key="1">
    <source>
        <dbReference type="SAM" id="MobiDB-lite"/>
    </source>
</evidence>
<keyword evidence="3" id="KW-0808">Transferase</keyword>
<dbReference type="PROSITE" id="PS50887">
    <property type="entry name" value="GGDEF"/>
    <property type="match status" value="1"/>
</dbReference>
<accession>A0ABY6P413</accession>
<dbReference type="Proteomes" id="UP001164965">
    <property type="component" value="Chromosome"/>
</dbReference>
<feature type="region of interest" description="Disordered" evidence="1">
    <location>
        <begin position="427"/>
        <end position="449"/>
    </location>
</feature>